<sequence length="1203" mass="128558">MEAASAGHVGVAKILLEHGAGINTHSNEFKESALTLACYKGHLDMVRFLLAAGADREHKTDEMHTALMEASMDGHVEVARLLLDSGAQVNMPTDSFESPLTLAACGGHVELAMLLLERGANIEEVNDEGYTPLMEAAREGHEEMVALLLGQGASINAQTDETQETALTLACCGGFLEVADFLIKAGADSELGASTPLMEASQEGHLELVRYLLSAGADVHAQTQTGDTALTYACENGHTDVADVLLRAGAALEHESEGGRTPLMKACRAGHLCTVQFLVGKGADVDRMTASGDHTPLSLACAGGHADVAKFLLACDADPFRKLKDNSSTLIEAAKGGHTPVVQLLLDYPHSLMLPRGGVGSEDVNGLSPAQAAALGLSHTAAQPDFAHRLLPPLTHAHPSQPHPLTQAHQHQAQPHQHQAQPHQHPQAQQLQHHPGQPHGHPQPNQHTQTQPHQHPPAPHQLPPTPPHPHPQIPSHPQIQPHQHPPPPSQPLHQPLPPPQPYPHQQVQPPPPAPAELPPNFAKVYLDVSGAAPLATASAAGSTAPAAAKHKCARKQRPVPHNDHHLPPPPDIIDDQRGETVPTQQPRNESLPETEPNIFELSVATAASAMHSLDQKFRSFGIDPIPPPENYIPIEQLPTNLDQTDAVSQSVEGAPCETQPEGACPDATAGAGDAGSVEARELSAVLAYLQREVPSLVALPPTELRSLVLQVMQAKSHEIMSDKFGGEGEGDEAIVESMEGMKVMPCTPRCEGEGEVESPAAQTELQHHFALPPLPPPAISYDDYRSSTYASPGASPITDLLNHSRAVGFALGVKHSKGRSLTPPQAPPARDHQHQATNTPALKKKVTLSISTKHISTNRSEAAPPAPGAAPVAPPPAPAPAAYSAMDVDAETDSNHDTALTLACAGGHEDLKIVEVLLNHGADIEAQSERTKDTPLSLACSGGRYEVVELILSRGANKEHRNVSDYTPLSLAASGGYVNIIRLLLQHQAEINSRTGSKLGISPLMLAAMNGHTAAVRLLLDCGSDINAQIETNRNTALTLACFQGRHEVVSLLLDRKANVEHRAKTGLTPLMEAASGGYVEVGRVLLDKGADVNAPPVSCLMAAFRKGHTKVVKWMVGVVTQFPSDQEMTRYICTISDKEVLEKCQECVRVIRAAKETQAARANQNATILLEELESERCREETRRQAAARRRERKKKKKMEKK</sequence>
<dbReference type="InterPro" id="IPR036770">
    <property type="entry name" value="Ankyrin_rpt-contain_sf"/>
</dbReference>
<evidence type="ECO:0000256" key="4">
    <source>
        <dbReference type="SAM" id="MobiDB-lite"/>
    </source>
</evidence>
<evidence type="ECO:0000313" key="5">
    <source>
        <dbReference type="EMBL" id="VVD06099.1"/>
    </source>
</evidence>
<dbReference type="Pfam" id="PF12796">
    <property type="entry name" value="Ank_2"/>
    <property type="match status" value="6"/>
</dbReference>
<feature type="compositionally biased region" description="Pro residues" evidence="4">
    <location>
        <begin position="454"/>
        <end position="474"/>
    </location>
</feature>
<feature type="repeat" description="ANK" evidence="3">
    <location>
        <begin position="964"/>
        <end position="996"/>
    </location>
</feature>
<dbReference type="SUPFAM" id="SSF48403">
    <property type="entry name" value="Ankyrin repeat"/>
    <property type="match status" value="2"/>
</dbReference>
<feature type="repeat" description="ANK" evidence="3">
    <location>
        <begin position="29"/>
        <end position="61"/>
    </location>
</feature>
<feature type="repeat" description="ANK" evidence="3">
    <location>
        <begin position="225"/>
        <end position="257"/>
    </location>
</feature>
<dbReference type="InterPro" id="IPR002110">
    <property type="entry name" value="Ankyrin_rpt"/>
</dbReference>
<dbReference type="Pfam" id="PF00023">
    <property type="entry name" value="Ank"/>
    <property type="match status" value="1"/>
</dbReference>
<evidence type="ECO:0000256" key="3">
    <source>
        <dbReference type="PROSITE-ProRule" id="PRU00023"/>
    </source>
</evidence>
<feature type="repeat" description="ANK" evidence="3">
    <location>
        <begin position="128"/>
        <end position="160"/>
    </location>
</feature>
<dbReference type="InterPro" id="IPR051631">
    <property type="entry name" value="Ankyrin-KH/SAM_domain"/>
</dbReference>
<name>A0A5E4R7X0_9NEOP</name>
<feature type="repeat" description="ANK" evidence="3">
    <location>
        <begin position="1033"/>
        <end position="1065"/>
    </location>
</feature>
<feature type="region of interest" description="Disordered" evidence="4">
    <location>
        <begin position="546"/>
        <end position="593"/>
    </location>
</feature>
<evidence type="ECO:0008006" key="7">
    <source>
        <dbReference type="Google" id="ProtNLM"/>
    </source>
</evidence>
<dbReference type="PROSITE" id="PS50088">
    <property type="entry name" value="ANK_REPEAT"/>
    <property type="match status" value="14"/>
</dbReference>
<feature type="non-terminal residue" evidence="5">
    <location>
        <position position="1203"/>
    </location>
</feature>
<keyword evidence="2 3" id="KW-0040">ANK repeat</keyword>
<dbReference type="FunFam" id="1.25.40.20:FF:000046">
    <property type="entry name" value="Ankyrin repeat and KH domain-containing protein 1"/>
    <property type="match status" value="1"/>
</dbReference>
<keyword evidence="1" id="KW-0677">Repeat</keyword>
<feature type="compositionally biased region" description="Pro residues" evidence="4">
    <location>
        <begin position="864"/>
        <end position="879"/>
    </location>
</feature>
<feature type="compositionally biased region" description="Basic residues" evidence="4">
    <location>
        <begin position="548"/>
        <end position="558"/>
    </location>
</feature>
<feature type="repeat" description="ANK" evidence="3">
    <location>
        <begin position="999"/>
        <end position="1031"/>
    </location>
</feature>
<dbReference type="FunFam" id="1.25.40.20:FF:000014">
    <property type="entry name" value="ankyrin repeat domain-containing protein 17 isoform X2"/>
    <property type="match status" value="1"/>
</dbReference>
<evidence type="ECO:0000256" key="1">
    <source>
        <dbReference type="ARBA" id="ARBA00022737"/>
    </source>
</evidence>
<feature type="compositionally biased region" description="Pro residues" evidence="4">
    <location>
        <begin position="483"/>
        <end position="517"/>
    </location>
</feature>
<feature type="compositionally biased region" description="Basic residues" evidence="4">
    <location>
        <begin position="1187"/>
        <end position="1203"/>
    </location>
</feature>
<dbReference type="PANTHER" id="PTHR23206">
    <property type="entry name" value="MASK PROTEIN"/>
    <property type="match status" value="1"/>
</dbReference>
<feature type="repeat" description="ANK" evidence="3">
    <location>
        <begin position="931"/>
        <end position="963"/>
    </location>
</feature>
<evidence type="ECO:0000256" key="2">
    <source>
        <dbReference type="ARBA" id="ARBA00023043"/>
    </source>
</evidence>
<feature type="region of interest" description="Disordered" evidence="4">
    <location>
        <begin position="815"/>
        <end position="840"/>
    </location>
</feature>
<dbReference type="AlphaFoldDB" id="A0A5E4R7X0"/>
<feature type="repeat" description="ANK" evidence="3">
    <location>
        <begin position="192"/>
        <end position="224"/>
    </location>
</feature>
<protein>
    <recommendedName>
        <fullName evidence="7">K Homology domain-containing protein</fullName>
    </recommendedName>
</protein>
<reference evidence="5 6" key="1">
    <citation type="submission" date="2017-07" db="EMBL/GenBank/DDBJ databases">
        <authorList>
            <person name="Talla V."/>
            <person name="Backstrom N."/>
        </authorList>
    </citation>
    <scope>NUCLEOTIDE SEQUENCE [LARGE SCALE GENOMIC DNA]</scope>
</reference>
<feature type="repeat" description="ANK" evidence="3">
    <location>
        <begin position="1066"/>
        <end position="1098"/>
    </location>
</feature>
<dbReference type="PRINTS" id="PR01415">
    <property type="entry name" value="ANKYRIN"/>
</dbReference>
<feature type="region of interest" description="Disordered" evidence="4">
    <location>
        <begin position="856"/>
        <end position="882"/>
    </location>
</feature>
<feature type="region of interest" description="Disordered" evidence="4">
    <location>
        <begin position="1180"/>
        <end position="1203"/>
    </location>
</feature>
<feature type="repeat" description="ANK" evidence="3">
    <location>
        <begin position="258"/>
        <end position="290"/>
    </location>
</feature>
<evidence type="ECO:0000313" key="6">
    <source>
        <dbReference type="Proteomes" id="UP000324832"/>
    </source>
</evidence>
<dbReference type="SMART" id="SM00248">
    <property type="entry name" value="ANK"/>
    <property type="match status" value="17"/>
</dbReference>
<dbReference type="EMBL" id="FZQP02007076">
    <property type="protein sequence ID" value="VVD06099.1"/>
    <property type="molecule type" value="Genomic_DNA"/>
</dbReference>
<dbReference type="Gene3D" id="1.25.40.20">
    <property type="entry name" value="Ankyrin repeat-containing domain"/>
    <property type="match status" value="6"/>
</dbReference>
<accession>A0A5E4R7X0</accession>
<feature type="repeat" description="ANK" evidence="3">
    <location>
        <begin position="62"/>
        <end position="94"/>
    </location>
</feature>
<dbReference type="PROSITE" id="PS50297">
    <property type="entry name" value="ANK_REP_REGION"/>
    <property type="match status" value="12"/>
</dbReference>
<feature type="repeat" description="ANK" evidence="3">
    <location>
        <begin position="895"/>
        <end position="929"/>
    </location>
</feature>
<dbReference type="PANTHER" id="PTHR23206:SF8">
    <property type="entry name" value="ANKYRIN REPEAT AND KH DOMAIN-CONTAINING 1"/>
    <property type="match status" value="1"/>
</dbReference>
<dbReference type="FunFam" id="1.25.40.20:FF:000055">
    <property type="entry name" value="ankyrin repeat domain-containing protein 17 isoform X2"/>
    <property type="match status" value="1"/>
</dbReference>
<keyword evidence="6" id="KW-1185">Reference proteome</keyword>
<dbReference type="Proteomes" id="UP000324832">
    <property type="component" value="Unassembled WGS sequence"/>
</dbReference>
<gene>
    <name evidence="5" type="ORF">LSINAPIS_LOCUS15518</name>
</gene>
<dbReference type="GO" id="GO:0005737">
    <property type="term" value="C:cytoplasm"/>
    <property type="evidence" value="ECO:0007669"/>
    <property type="project" value="TreeGrafter"/>
</dbReference>
<organism evidence="5 6">
    <name type="scientific">Leptidea sinapis</name>
    <dbReference type="NCBI Taxonomy" id="189913"/>
    <lineage>
        <taxon>Eukaryota</taxon>
        <taxon>Metazoa</taxon>
        <taxon>Ecdysozoa</taxon>
        <taxon>Arthropoda</taxon>
        <taxon>Hexapoda</taxon>
        <taxon>Insecta</taxon>
        <taxon>Pterygota</taxon>
        <taxon>Neoptera</taxon>
        <taxon>Endopterygota</taxon>
        <taxon>Lepidoptera</taxon>
        <taxon>Glossata</taxon>
        <taxon>Ditrysia</taxon>
        <taxon>Papilionoidea</taxon>
        <taxon>Pieridae</taxon>
        <taxon>Dismorphiinae</taxon>
        <taxon>Leptidea</taxon>
    </lineage>
</organism>
<feature type="region of interest" description="Disordered" evidence="4">
    <location>
        <begin position="392"/>
        <end position="518"/>
    </location>
</feature>
<feature type="repeat" description="ANK" evidence="3">
    <location>
        <begin position="1"/>
        <end position="27"/>
    </location>
</feature>
<feature type="repeat" description="ANK" evidence="3">
    <location>
        <begin position="95"/>
        <end position="127"/>
    </location>
</feature>
<dbReference type="GO" id="GO:0045087">
    <property type="term" value="P:innate immune response"/>
    <property type="evidence" value="ECO:0007669"/>
    <property type="project" value="TreeGrafter"/>
</dbReference>
<proteinExistence type="predicted"/>
<feature type="compositionally biased region" description="Low complexity" evidence="4">
    <location>
        <begin position="403"/>
        <end position="453"/>
    </location>
</feature>